<sequence length="158" mass="17780">ASPAVETAPAYSGPPDEEMDDVDEETMAREVEELNEMLQNVLDEDPEPGEYGHLRIEDDIEAPADDAPVFELGGDDSNKLTSDQGRQALHERLDQWVREGKNSFAPREVTDIVIRVNLADTKRWFYRQRDALIEAGVISEDESDEGFGKYDILRSPLS</sequence>
<feature type="region of interest" description="Disordered" evidence="1">
    <location>
        <begin position="1"/>
        <end position="24"/>
    </location>
</feature>
<accession>A0ABR6EP21</accession>
<feature type="region of interest" description="Disordered" evidence="1">
    <location>
        <begin position="66"/>
        <end position="86"/>
    </location>
</feature>
<evidence type="ECO:0000313" key="3">
    <source>
        <dbReference type="Proteomes" id="UP000766698"/>
    </source>
</evidence>
<name>A0ABR6EP21_9ACTN</name>
<dbReference type="RefSeq" id="WP_182858283.1">
    <property type="nucleotide sequence ID" value="NZ_WMLF01000756.1"/>
</dbReference>
<gene>
    <name evidence="2" type="ORF">GL263_26565</name>
</gene>
<dbReference type="Proteomes" id="UP000766698">
    <property type="component" value="Unassembled WGS sequence"/>
</dbReference>
<proteinExistence type="predicted"/>
<reference evidence="3" key="1">
    <citation type="journal article" date="2020" name="Syst. Appl. Microbiol.">
        <title>Streptomyces alkaliterrae sp. nov., isolated from an alkaline soil, and emended descriptions of Streptomyces alkaliphilus, Streptomyces calidiresistens and Streptomyces durbertensis.</title>
        <authorList>
            <person name="Swiecimska M."/>
            <person name="Golinska P."/>
            <person name="Nouioui I."/>
            <person name="Wypij M."/>
            <person name="Rai M."/>
            <person name="Sangal V."/>
            <person name="Goodfellow M."/>
        </authorList>
    </citation>
    <scope>NUCLEOTIDE SEQUENCE [LARGE SCALE GENOMIC DNA]</scope>
    <source>
        <strain evidence="3">DSM 104538</strain>
    </source>
</reference>
<evidence type="ECO:0008006" key="4">
    <source>
        <dbReference type="Google" id="ProtNLM"/>
    </source>
</evidence>
<comment type="caution">
    <text evidence="2">The sequence shown here is derived from an EMBL/GenBank/DDBJ whole genome shotgun (WGS) entry which is preliminary data.</text>
</comment>
<protein>
    <recommendedName>
        <fullName evidence="4">Helicase</fullName>
    </recommendedName>
</protein>
<feature type="non-terminal residue" evidence="2">
    <location>
        <position position="1"/>
    </location>
</feature>
<keyword evidence="3" id="KW-1185">Reference proteome</keyword>
<dbReference type="EMBL" id="WMLF01000756">
    <property type="protein sequence ID" value="MBB1247084.1"/>
    <property type="molecule type" value="Genomic_DNA"/>
</dbReference>
<organism evidence="2 3">
    <name type="scientific">Streptomyces durbertensis</name>
    <dbReference type="NCBI Taxonomy" id="2448886"/>
    <lineage>
        <taxon>Bacteria</taxon>
        <taxon>Bacillati</taxon>
        <taxon>Actinomycetota</taxon>
        <taxon>Actinomycetes</taxon>
        <taxon>Kitasatosporales</taxon>
        <taxon>Streptomycetaceae</taxon>
        <taxon>Streptomyces</taxon>
    </lineage>
</organism>
<feature type="compositionally biased region" description="Acidic residues" evidence="1">
    <location>
        <begin position="15"/>
        <end position="24"/>
    </location>
</feature>
<evidence type="ECO:0000313" key="2">
    <source>
        <dbReference type="EMBL" id="MBB1247084.1"/>
    </source>
</evidence>
<evidence type="ECO:0000256" key="1">
    <source>
        <dbReference type="SAM" id="MobiDB-lite"/>
    </source>
</evidence>